<reference evidence="1 2" key="1">
    <citation type="submission" date="2020-12" db="EMBL/GenBank/DDBJ databases">
        <title>Concerted genomic and epigenomic changes stabilize Arabidopsis allopolyploids.</title>
        <authorList>
            <person name="Chen Z."/>
        </authorList>
    </citation>
    <scope>NUCLEOTIDE SEQUENCE [LARGE SCALE GENOMIC DNA]</scope>
    <source>
        <strain evidence="1">As9502</strain>
        <tissue evidence="1">Leaf</tissue>
    </source>
</reference>
<dbReference type="InterPro" id="IPR055294">
    <property type="entry name" value="FBL60-like"/>
</dbReference>
<dbReference type="Proteomes" id="UP000694251">
    <property type="component" value="Chromosome 10"/>
</dbReference>
<dbReference type="OrthoDB" id="1025468at2759"/>
<evidence type="ECO:0000313" key="1">
    <source>
        <dbReference type="EMBL" id="KAG7566398.1"/>
    </source>
</evidence>
<comment type="caution">
    <text evidence="1">The sequence shown here is derived from an EMBL/GenBank/DDBJ whole genome shotgun (WGS) entry which is preliminary data.</text>
</comment>
<accession>A0A8T1ZZJ6</accession>
<evidence type="ECO:0000313" key="2">
    <source>
        <dbReference type="Proteomes" id="UP000694251"/>
    </source>
</evidence>
<dbReference type="EMBL" id="JAEFBJ010000010">
    <property type="protein sequence ID" value="KAG7566398.1"/>
    <property type="molecule type" value="Genomic_DNA"/>
</dbReference>
<evidence type="ECO:0008006" key="3">
    <source>
        <dbReference type="Google" id="ProtNLM"/>
    </source>
</evidence>
<name>A0A8T1ZZJ6_ARASU</name>
<dbReference type="AlphaFoldDB" id="A0A8T1ZZJ6"/>
<keyword evidence="2" id="KW-1185">Reference proteome</keyword>
<proteinExistence type="predicted"/>
<dbReference type="PANTHER" id="PTHR31293:SF22">
    <property type="entry name" value="BNAC06G06520D PROTEIN"/>
    <property type="match status" value="1"/>
</dbReference>
<dbReference type="PANTHER" id="PTHR31293">
    <property type="entry name" value="RNI-LIKE SUPERFAMILY PROTEIN"/>
    <property type="match status" value="1"/>
</dbReference>
<gene>
    <name evidence="1" type="ORF">ISN44_As10g029630</name>
</gene>
<organism evidence="1 2">
    <name type="scientific">Arabidopsis suecica</name>
    <name type="common">Swedish thale-cress</name>
    <name type="synonym">Cardaminopsis suecica</name>
    <dbReference type="NCBI Taxonomy" id="45249"/>
    <lineage>
        <taxon>Eukaryota</taxon>
        <taxon>Viridiplantae</taxon>
        <taxon>Streptophyta</taxon>
        <taxon>Embryophyta</taxon>
        <taxon>Tracheophyta</taxon>
        <taxon>Spermatophyta</taxon>
        <taxon>Magnoliopsida</taxon>
        <taxon>eudicotyledons</taxon>
        <taxon>Gunneridae</taxon>
        <taxon>Pentapetalae</taxon>
        <taxon>rosids</taxon>
        <taxon>malvids</taxon>
        <taxon>Brassicales</taxon>
        <taxon>Brassicaceae</taxon>
        <taxon>Camelineae</taxon>
        <taxon>Arabidopsis</taxon>
    </lineage>
</organism>
<protein>
    <recommendedName>
        <fullName evidence="3">FBD domain-containing protein</fullName>
    </recommendedName>
</protein>
<sequence>MISMNFMSIDAPNLLFVDYSHFAISEYPNIQLEFLVEARLDIQYIKTIKRPDITGLFIGISNVETLRLSPDSVHVIRRCIRRGLLLPVFKNLVSFSFGSKKKRGWQLLPHLIEQSSKLETLIIQGLDSYTGDATMPPFQVKMLRVHGYGGNTKEVERLQKFIGESECGEVVLVEAAEAVVDDAMYCKPKGFYTCGASGGCGSCGG</sequence>